<organism evidence="1">
    <name type="scientific">bioreactor metagenome</name>
    <dbReference type="NCBI Taxonomy" id="1076179"/>
    <lineage>
        <taxon>unclassified sequences</taxon>
        <taxon>metagenomes</taxon>
        <taxon>ecological metagenomes</taxon>
    </lineage>
</organism>
<gene>
    <name evidence="1" type="ORF">SDC9_112787</name>
</gene>
<evidence type="ECO:0000313" key="1">
    <source>
        <dbReference type="EMBL" id="MPM65883.1"/>
    </source>
</evidence>
<reference evidence="1" key="1">
    <citation type="submission" date="2019-08" db="EMBL/GenBank/DDBJ databases">
        <authorList>
            <person name="Kucharzyk K."/>
            <person name="Murdoch R.W."/>
            <person name="Higgins S."/>
            <person name="Loffler F."/>
        </authorList>
    </citation>
    <scope>NUCLEOTIDE SEQUENCE</scope>
</reference>
<accession>A0A645BRM9</accession>
<protein>
    <submittedName>
        <fullName evidence="1">Uncharacterized protein</fullName>
    </submittedName>
</protein>
<dbReference type="AlphaFoldDB" id="A0A645BRM9"/>
<dbReference type="EMBL" id="VSSQ01020770">
    <property type="protein sequence ID" value="MPM65883.1"/>
    <property type="molecule type" value="Genomic_DNA"/>
</dbReference>
<comment type="caution">
    <text evidence="1">The sequence shown here is derived from an EMBL/GenBank/DDBJ whole genome shotgun (WGS) entry which is preliminary data.</text>
</comment>
<proteinExistence type="predicted"/>
<name>A0A645BRM9_9ZZZZ</name>
<sequence length="68" mass="6948">MPAVAGSNVPFEVLVIPVPLHVPPEVAAVRSTAVPLKQNGPAGSMLASRNDETVMYIVSVSGQGPVVV</sequence>